<feature type="compositionally biased region" description="Polar residues" evidence="1">
    <location>
        <begin position="1"/>
        <end position="12"/>
    </location>
</feature>
<dbReference type="GO" id="GO:0004523">
    <property type="term" value="F:RNA-DNA hybrid ribonuclease activity"/>
    <property type="evidence" value="ECO:0007669"/>
    <property type="project" value="InterPro"/>
</dbReference>
<sequence length="330" mass="36351">MLPAGQQTNKRSLGNDESRGNKKLRTNLQRGGVVPQPSTESTGVPTEFPGSIVIKPREEAKAAGLRESQRAIVPERLVFWADGSVQGEGYKTAGGAAVVYKTPASSEWQKSEVYGFQVGHGESTAAELEGIARALEIAGSLSGPHIQQVVVLTDSLHGVRGIGGLLKKPLSEPLSEIVQKIRRLAKKLSDLKIAIELRWIPGHCIGGNNKADTVAKRAAGKMRELRRLMGPEEPEEGEIEEIPVQSNNRTRKKGKKRSRITPVSTRKHQLSSFINGISRGLWYLNHILISARDGFYSKGRMWYENREECPQTERRSDLTSIKKTSISNET</sequence>
<dbReference type="InterPro" id="IPR002156">
    <property type="entry name" value="RNaseH_domain"/>
</dbReference>
<feature type="region of interest" description="Disordered" evidence="1">
    <location>
        <begin position="306"/>
        <end position="330"/>
    </location>
</feature>
<comment type="caution">
    <text evidence="3">The sequence shown here is derived from an EMBL/GenBank/DDBJ whole genome shotgun (WGS) entry which is preliminary data.</text>
</comment>
<evidence type="ECO:0000259" key="2">
    <source>
        <dbReference type="PROSITE" id="PS50879"/>
    </source>
</evidence>
<accession>A0A9P4SAY9</accession>
<dbReference type="OrthoDB" id="3548481at2759"/>
<feature type="compositionally biased region" description="Basic and acidic residues" evidence="1">
    <location>
        <begin position="306"/>
        <end position="317"/>
    </location>
</feature>
<dbReference type="CDD" id="cd09276">
    <property type="entry name" value="Rnase_HI_RT_non_LTR"/>
    <property type="match status" value="1"/>
</dbReference>
<feature type="domain" description="RNase H type-1" evidence="2">
    <location>
        <begin position="73"/>
        <end position="220"/>
    </location>
</feature>
<evidence type="ECO:0000313" key="4">
    <source>
        <dbReference type="Proteomes" id="UP000799429"/>
    </source>
</evidence>
<feature type="compositionally biased region" description="Basic residues" evidence="1">
    <location>
        <begin position="249"/>
        <end position="264"/>
    </location>
</feature>
<dbReference type="GO" id="GO:0003676">
    <property type="term" value="F:nucleic acid binding"/>
    <property type="evidence" value="ECO:0007669"/>
    <property type="project" value="InterPro"/>
</dbReference>
<dbReference type="Proteomes" id="UP000799429">
    <property type="component" value="Unassembled WGS sequence"/>
</dbReference>
<dbReference type="InterPro" id="IPR036397">
    <property type="entry name" value="RNaseH_sf"/>
</dbReference>
<gene>
    <name evidence="3" type="ORF">M501DRAFT_1031314</name>
</gene>
<evidence type="ECO:0000313" key="3">
    <source>
        <dbReference type="EMBL" id="KAF2839184.1"/>
    </source>
</evidence>
<dbReference type="Gene3D" id="3.30.420.10">
    <property type="entry name" value="Ribonuclease H-like superfamily/Ribonuclease H"/>
    <property type="match status" value="1"/>
</dbReference>
<feature type="compositionally biased region" description="Polar residues" evidence="1">
    <location>
        <begin position="318"/>
        <end position="330"/>
    </location>
</feature>
<dbReference type="AlphaFoldDB" id="A0A9P4SAY9"/>
<reference evidence="3" key="1">
    <citation type="journal article" date="2020" name="Stud. Mycol.">
        <title>101 Dothideomycetes genomes: a test case for predicting lifestyles and emergence of pathogens.</title>
        <authorList>
            <person name="Haridas S."/>
            <person name="Albert R."/>
            <person name="Binder M."/>
            <person name="Bloem J."/>
            <person name="Labutti K."/>
            <person name="Salamov A."/>
            <person name="Andreopoulos B."/>
            <person name="Baker S."/>
            <person name="Barry K."/>
            <person name="Bills G."/>
            <person name="Bluhm B."/>
            <person name="Cannon C."/>
            <person name="Castanera R."/>
            <person name="Culley D."/>
            <person name="Daum C."/>
            <person name="Ezra D."/>
            <person name="Gonzalez J."/>
            <person name="Henrissat B."/>
            <person name="Kuo A."/>
            <person name="Liang C."/>
            <person name="Lipzen A."/>
            <person name="Lutzoni F."/>
            <person name="Magnuson J."/>
            <person name="Mondo S."/>
            <person name="Nolan M."/>
            <person name="Ohm R."/>
            <person name="Pangilinan J."/>
            <person name="Park H.-J."/>
            <person name="Ramirez L."/>
            <person name="Alfaro M."/>
            <person name="Sun H."/>
            <person name="Tritt A."/>
            <person name="Yoshinaga Y."/>
            <person name="Zwiers L.-H."/>
            <person name="Turgeon B."/>
            <person name="Goodwin S."/>
            <person name="Spatafora J."/>
            <person name="Crous P."/>
            <person name="Grigoriev I."/>
        </authorList>
    </citation>
    <scope>NUCLEOTIDE SEQUENCE</scope>
    <source>
        <strain evidence="3">CBS 101060</strain>
    </source>
</reference>
<organism evidence="3 4">
    <name type="scientific">Patellaria atrata CBS 101060</name>
    <dbReference type="NCBI Taxonomy" id="1346257"/>
    <lineage>
        <taxon>Eukaryota</taxon>
        <taxon>Fungi</taxon>
        <taxon>Dikarya</taxon>
        <taxon>Ascomycota</taxon>
        <taxon>Pezizomycotina</taxon>
        <taxon>Dothideomycetes</taxon>
        <taxon>Dothideomycetes incertae sedis</taxon>
        <taxon>Patellariales</taxon>
        <taxon>Patellariaceae</taxon>
        <taxon>Patellaria</taxon>
    </lineage>
</organism>
<dbReference type="InterPro" id="IPR012337">
    <property type="entry name" value="RNaseH-like_sf"/>
</dbReference>
<dbReference type="SUPFAM" id="SSF53098">
    <property type="entry name" value="Ribonuclease H-like"/>
    <property type="match status" value="1"/>
</dbReference>
<feature type="region of interest" description="Disordered" evidence="1">
    <location>
        <begin position="1"/>
        <end position="49"/>
    </location>
</feature>
<evidence type="ECO:0000256" key="1">
    <source>
        <dbReference type="SAM" id="MobiDB-lite"/>
    </source>
</evidence>
<proteinExistence type="predicted"/>
<protein>
    <recommendedName>
        <fullName evidence="2">RNase H type-1 domain-containing protein</fullName>
    </recommendedName>
</protein>
<dbReference type="PROSITE" id="PS50879">
    <property type="entry name" value="RNASE_H_1"/>
    <property type="match status" value="1"/>
</dbReference>
<feature type="region of interest" description="Disordered" evidence="1">
    <location>
        <begin position="243"/>
        <end position="264"/>
    </location>
</feature>
<dbReference type="EMBL" id="MU006095">
    <property type="protein sequence ID" value="KAF2839184.1"/>
    <property type="molecule type" value="Genomic_DNA"/>
</dbReference>
<name>A0A9P4SAY9_9PEZI</name>
<dbReference type="Pfam" id="PF00075">
    <property type="entry name" value="RNase_H"/>
    <property type="match status" value="1"/>
</dbReference>
<keyword evidence="4" id="KW-1185">Reference proteome</keyword>